<protein>
    <recommendedName>
        <fullName evidence="1">Alpha/beta hydrolase fold-5 domain-containing protein</fullName>
    </recommendedName>
</protein>
<dbReference type="InterPro" id="IPR029059">
    <property type="entry name" value="AB_hydrolase_5"/>
</dbReference>
<name>A0A094YYX0_ALKAL</name>
<dbReference type="eggNOG" id="COG3571">
    <property type="taxonomic scope" value="Bacteria"/>
</dbReference>
<organism evidence="2 4">
    <name type="scientific">Alkalihalobacillus alcalophilus ATCC 27647 = CGMCC 1.3604</name>
    <dbReference type="NCBI Taxonomy" id="1218173"/>
    <lineage>
        <taxon>Bacteria</taxon>
        <taxon>Bacillati</taxon>
        <taxon>Bacillota</taxon>
        <taxon>Bacilli</taxon>
        <taxon>Bacillales</taxon>
        <taxon>Bacillaceae</taxon>
        <taxon>Alkalihalobacillus</taxon>
    </lineage>
</organism>
<comment type="caution">
    <text evidence="2">The sequence shown here is derived from an EMBL/GenBank/DDBJ whole genome shotgun (WGS) entry which is preliminary data.</text>
</comment>
<reference evidence="3 5" key="2">
    <citation type="submission" date="2014-01" db="EMBL/GenBank/DDBJ databases">
        <title>Draft genome sequencing of Bacillus alcalophilus CGMCC 1.3604.</title>
        <authorList>
            <person name="Yang J."/>
            <person name="Diao L."/>
            <person name="Yang S."/>
        </authorList>
    </citation>
    <scope>NUCLEOTIDE SEQUENCE [LARGE SCALE GENOMIC DNA]</scope>
    <source>
        <strain evidence="3 5">CGMCC 1.3604</strain>
    </source>
</reference>
<gene>
    <name evidence="3" type="ORF">AJ85_18355</name>
    <name evidence="2" type="ORF">BALCAV_0202925</name>
</gene>
<dbReference type="EMBL" id="JALP01000246">
    <property type="protein sequence ID" value="THG89327.1"/>
    <property type="molecule type" value="Genomic_DNA"/>
</dbReference>
<proteinExistence type="predicted"/>
<dbReference type="Proteomes" id="UP000002754">
    <property type="component" value="Unassembled WGS sequence"/>
</dbReference>
<keyword evidence="4" id="KW-1185">Reference proteome</keyword>
<evidence type="ECO:0000259" key="1">
    <source>
        <dbReference type="Pfam" id="PF12695"/>
    </source>
</evidence>
<reference evidence="2 4" key="1">
    <citation type="journal article" date="2014" name="Genome Announc.">
        <title>Draft Genome Sequence of Bacillus alcalophilus AV1934, a Classic Alkaliphile Isolated from Human Feces in 1934.</title>
        <authorList>
            <person name="Attie O."/>
            <person name="Jayaprakash A."/>
            <person name="Shah H."/>
            <person name="Paulsen I.T."/>
            <person name="Morino M."/>
            <person name="Takahashi Y."/>
            <person name="Narumi I."/>
            <person name="Sachidanandam R."/>
            <person name="Satoh K."/>
            <person name="Ito M."/>
            <person name="Krulwich T.A."/>
        </authorList>
    </citation>
    <scope>NUCLEOTIDE SEQUENCE [LARGE SCALE GENOMIC DNA]</scope>
    <source>
        <strain evidence="2 4">AV1934</strain>
    </source>
</reference>
<dbReference type="InterPro" id="IPR029058">
    <property type="entry name" value="AB_hydrolase_fold"/>
</dbReference>
<dbReference type="Gene3D" id="3.40.50.1820">
    <property type="entry name" value="alpha/beta hydrolase"/>
    <property type="match status" value="1"/>
</dbReference>
<evidence type="ECO:0000313" key="5">
    <source>
        <dbReference type="Proteomes" id="UP000297014"/>
    </source>
</evidence>
<evidence type="ECO:0000313" key="3">
    <source>
        <dbReference type="EMBL" id="THG89327.1"/>
    </source>
</evidence>
<dbReference type="EMBL" id="ALPT02000006">
    <property type="protein sequence ID" value="KGA98722.1"/>
    <property type="molecule type" value="Genomic_DNA"/>
</dbReference>
<dbReference type="GO" id="GO:0016787">
    <property type="term" value="F:hydrolase activity"/>
    <property type="evidence" value="ECO:0007669"/>
    <property type="project" value="InterPro"/>
</dbReference>
<dbReference type="SUPFAM" id="SSF53474">
    <property type="entry name" value="alpha/beta-Hydrolases"/>
    <property type="match status" value="1"/>
</dbReference>
<sequence length="250" mass="28385">MFKIFTKKVSLIAISLILLTLIVGAIIYLRPYPATQEALMVFQQKSDEYRIEQKNDWYKFEPTNEEIHSTIILYPGGLVKPESYSLLAEELALNQHRVFIIKMPLNLAFFGKDKATPIVDKYQDEPIFIGGHSLGAVFASRFAIEFEEKLDGVFFLASYPDKNGSLRTTSLPSILLTASEDNVINQKNLKQASDLFSEEHQHFIIEGGNHAYFGSYGQQSGDGESLISAEVQRRHTVMLLHEWINDNLTH</sequence>
<feature type="domain" description="Alpha/beta hydrolase fold-5" evidence="1">
    <location>
        <begin position="71"/>
        <end position="233"/>
    </location>
</feature>
<evidence type="ECO:0000313" key="2">
    <source>
        <dbReference type="EMBL" id="KGA98722.1"/>
    </source>
</evidence>
<dbReference type="STRING" id="1218173.BALCAV_0202925"/>
<dbReference type="Proteomes" id="UP000297014">
    <property type="component" value="Unassembled WGS sequence"/>
</dbReference>
<evidence type="ECO:0000313" key="4">
    <source>
        <dbReference type="Proteomes" id="UP000002754"/>
    </source>
</evidence>
<dbReference type="Pfam" id="PF12695">
    <property type="entry name" value="Abhydrolase_5"/>
    <property type="match status" value="1"/>
</dbReference>
<accession>A0A094YYX0</accession>
<dbReference type="OrthoDB" id="9780932at2"/>
<dbReference type="AlphaFoldDB" id="A0A094YYX0"/>